<dbReference type="PANTHER" id="PTHR44942:SF4">
    <property type="entry name" value="METHYLTRANSFERASE TYPE 11 DOMAIN-CONTAINING PROTEIN"/>
    <property type="match status" value="1"/>
</dbReference>
<dbReference type="Pfam" id="PF08241">
    <property type="entry name" value="Methyltransf_11"/>
    <property type="match status" value="1"/>
</dbReference>
<comment type="caution">
    <text evidence="5">The sequence shown here is derived from an EMBL/GenBank/DDBJ whole genome shotgun (WGS) entry which is preliminary data.</text>
</comment>
<evidence type="ECO:0000259" key="4">
    <source>
        <dbReference type="Pfam" id="PF08241"/>
    </source>
</evidence>
<dbReference type="CDD" id="cd02440">
    <property type="entry name" value="AdoMet_MTases"/>
    <property type="match status" value="1"/>
</dbReference>
<sequence length="302" mass="33844">MKAIAQRFDRAAHQYDQYSGLQKQVAKRALTLFKMNAKSNAFDVCIDLGCGTADATNELSHYARVTFGIDISSKMLLQAKSKHLKVQSANSTLQNPMLGSEKLPSQMLPEEPLHFINADAENLPFKCATIDAFYSSMALQWCNEPKQIMQEIKRLMKPNGIAVLAILIDGSFSFLNQAWRGINRPSRLNQFHSRSTWLHAAQLAGLATQDTTDIFNTEHRNIIDMLGSIKRVGANHKNSAKNNLPLGRKELASLEQKMRIGSESKKQDPILLDYKLMFVCLSHIRKNTSPSPISTQSQLLEV</sequence>
<dbReference type="InterPro" id="IPR013216">
    <property type="entry name" value="Methyltransf_11"/>
</dbReference>
<evidence type="ECO:0000313" key="5">
    <source>
        <dbReference type="EMBL" id="MDT0594639.1"/>
    </source>
</evidence>
<keyword evidence="3" id="KW-0808">Transferase</keyword>
<protein>
    <submittedName>
        <fullName evidence="5">Methyltransferase domain-containing protein</fullName>
    </submittedName>
</protein>
<evidence type="ECO:0000313" key="6">
    <source>
        <dbReference type="Proteomes" id="UP001253545"/>
    </source>
</evidence>
<accession>A0ABU2ZQM7</accession>
<dbReference type="PANTHER" id="PTHR44942">
    <property type="entry name" value="METHYLTRANSF_11 DOMAIN-CONTAINING PROTEIN"/>
    <property type="match status" value="1"/>
</dbReference>
<dbReference type="GO" id="GO:0008168">
    <property type="term" value="F:methyltransferase activity"/>
    <property type="evidence" value="ECO:0007669"/>
    <property type="project" value="UniProtKB-KW"/>
</dbReference>
<dbReference type="EMBL" id="JAVRHX010000001">
    <property type="protein sequence ID" value="MDT0594639.1"/>
    <property type="molecule type" value="Genomic_DNA"/>
</dbReference>
<dbReference type="InterPro" id="IPR029063">
    <property type="entry name" value="SAM-dependent_MTases_sf"/>
</dbReference>
<name>A0ABU2ZQM7_9ALTE</name>
<comment type="similarity">
    <text evidence="1">Belongs to the methyltransferase superfamily.</text>
</comment>
<evidence type="ECO:0000256" key="2">
    <source>
        <dbReference type="ARBA" id="ARBA00022603"/>
    </source>
</evidence>
<reference evidence="5 6" key="1">
    <citation type="submission" date="2023-09" db="EMBL/GenBank/DDBJ databases">
        <authorList>
            <person name="Rey-Velasco X."/>
        </authorList>
    </citation>
    <scope>NUCLEOTIDE SEQUENCE [LARGE SCALE GENOMIC DNA]</scope>
    <source>
        <strain evidence="5 6">P117</strain>
    </source>
</reference>
<feature type="domain" description="Methyltransferase type 11" evidence="4">
    <location>
        <begin position="47"/>
        <end position="163"/>
    </location>
</feature>
<dbReference type="RefSeq" id="WP_311368103.1">
    <property type="nucleotide sequence ID" value="NZ_JAVRHX010000001.1"/>
</dbReference>
<organism evidence="5 6">
    <name type="scientific">Glaciecola petra</name>
    <dbReference type="NCBI Taxonomy" id="3075602"/>
    <lineage>
        <taxon>Bacteria</taxon>
        <taxon>Pseudomonadati</taxon>
        <taxon>Pseudomonadota</taxon>
        <taxon>Gammaproteobacteria</taxon>
        <taxon>Alteromonadales</taxon>
        <taxon>Alteromonadaceae</taxon>
        <taxon>Glaciecola</taxon>
    </lineage>
</organism>
<keyword evidence="6" id="KW-1185">Reference proteome</keyword>
<evidence type="ECO:0000256" key="1">
    <source>
        <dbReference type="ARBA" id="ARBA00008361"/>
    </source>
</evidence>
<gene>
    <name evidence="5" type="ORF">RM552_07290</name>
</gene>
<proteinExistence type="inferred from homology"/>
<dbReference type="InterPro" id="IPR051052">
    <property type="entry name" value="Diverse_substrate_MTase"/>
</dbReference>
<dbReference type="Gene3D" id="3.40.50.150">
    <property type="entry name" value="Vaccinia Virus protein VP39"/>
    <property type="match status" value="1"/>
</dbReference>
<evidence type="ECO:0000256" key="3">
    <source>
        <dbReference type="ARBA" id="ARBA00022679"/>
    </source>
</evidence>
<keyword evidence="2 5" id="KW-0489">Methyltransferase</keyword>
<dbReference type="SUPFAM" id="SSF53335">
    <property type="entry name" value="S-adenosyl-L-methionine-dependent methyltransferases"/>
    <property type="match status" value="1"/>
</dbReference>
<dbReference type="GO" id="GO:0032259">
    <property type="term" value="P:methylation"/>
    <property type="evidence" value="ECO:0007669"/>
    <property type="project" value="UniProtKB-KW"/>
</dbReference>
<dbReference type="Proteomes" id="UP001253545">
    <property type="component" value="Unassembled WGS sequence"/>
</dbReference>